<comment type="catalytic activity">
    <reaction evidence="1">
        <text>(2R,3S)-3-isopropylmalate = (2S)-2-isopropylmalate</text>
        <dbReference type="Rhea" id="RHEA:32287"/>
        <dbReference type="ChEBI" id="CHEBI:1178"/>
        <dbReference type="ChEBI" id="CHEBI:35121"/>
        <dbReference type="EC" id="4.2.1.33"/>
    </reaction>
</comment>
<dbReference type="InterPro" id="IPR015928">
    <property type="entry name" value="Aconitase/3IPM_dehydase_swvl"/>
</dbReference>
<dbReference type="AlphaFoldDB" id="A0A158I6X2"/>
<dbReference type="InterPro" id="IPR000573">
    <property type="entry name" value="AconitaseA/IPMdHydase_ssu_swvl"/>
</dbReference>
<evidence type="ECO:0000256" key="9">
    <source>
        <dbReference type="ARBA" id="ARBA00023239"/>
    </source>
</evidence>
<evidence type="ECO:0000256" key="5">
    <source>
        <dbReference type="ARBA" id="ARBA00011271"/>
    </source>
</evidence>
<comment type="similarity">
    <text evidence="4">Belongs to the LeuD family. LeuD type 1 subfamily.</text>
</comment>
<reference evidence="12 13" key="1">
    <citation type="submission" date="2016-01" db="EMBL/GenBank/DDBJ databases">
        <authorList>
            <person name="Oliw E.H."/>
        </authorList>
    </citation>
    <scope>NUCLEOTIDE SEQUENCE [LARGE SCALE GENOMIC DNA]</scope>
    <source>
        <strain evidence="12">LMG 22029</strain>
    </source>
</reference>
<dbReference type="Proteomes" id="UP000054893">
    <property type="component" value="Unassembled WGS sequence"/>
</dbReference>
<dbReference type="EC" id="4.2.1.33" evidence="6"/>
<dbReference type="InterPro" id="IPR050075">
    <property type="entry name" value="LeuD"/>
</dbReference>
<keyword evidence="10" id="KW-0100">Branched-chain amino acid biosynthesis</keyword>
<gene>
    <name evidence="12" type="ORF">AWB64_05577</name>
</gene>
<keyword evidence="7" id="KW-0432">Leucine biosynthesis</keyword>
<comment type="subunit">
    <text evidence="5">Heterodimer of LeuC and LeuD.</text>
</comment>
<evidence type="ECO:0000313" key="13">
    <source>
        <dbReference type="Proteomes" id="UP000054893"/>
    </source>
</evidence>
<evidence type="ECO:0000256" key="8">
    <source>
        <dbReference type="ARBA" id="ARBA00022605"/>
    </source>
</evidence>
<evidence type="ECO:0000256" key="1">
    <source>
        <dbReference type="ARBA" id="ARBA00000491"/>
    </source>
</evidence>
<evidence type="ECO:0000256" key="4">
    <source>
        <dbReference type="ARBA" id="ARBA00009845"/>
    </source>
</evidence>
<keyword evidence="8" id="KW-0028">Amino-acid biosynthesis</keyword>
<proteinExistence type="inferred from homology"/>
<dbReference type="PANTHER" id="PTHR43345">
    <property type="entry name" value="3-ISOPROPYLMALATE DEHYDRATASE SMALL SUBUNIT 2-RELATED-RELATED"/>
    <property type="match status" value="1"/>
</dbReference>
<dbReference type="GO" id="GO:0016853">
    <property type="term" value="F:isomerase activity"/>
    <property type="evidence" value="ECO:0007669"/>
    <property type="project" value="UniProtKB-KW"/>
</dbReference>
<evidence type="ECO:0000256" key="6">
    <source>
        <dbReference type="ARBA" id="ARBA00011998"/>
    </source>
</evidence>
<organism evidence="12 13">
    <name type="scientific">Caballeronia sordidicola</name>
    <name type="common">Burkholderia sordidicola</name>
    <dbReference type="NCBI Taxonomy" id="196367"/>
    <lineage>
        <taxon>Bacteria</taxon>
        <taxon>Pseudomonadati</taxon>
        <taxon>Pseudomonadota</taxon>
        <taxon>Betaproteobacteria</taxon>
        <taxon>Burkholderiales</taxon>
        <taxon>Burkholderiaceae</taxon>
        <taxon>Caballeronia</taxon>
    </lineage>
</organism>
<keyword evidence="12" id="KW-0413">Isomerase</keyword>
<evidence type="ECO:0000259" key="11">
    <source>
        <dbReference type="Pfam" id="PF00694"/>
    </source>
</evidence>
<feature type="domain" description="Aconitase A/isopropylmalate dehydratase small subunit swivel" evidence="11">
    <location>
        <begin position="1"/>
        <end position="86"/>
    </location>
</feature>
<evidence type="ECO:0000256" key="10">
    <source>
        <dbReference type="ARBA" id="ARBA00023304"/>
    </source>
</evidence>
<dbReference type="Pfam" id="PF00694">
    <property type="entry name" value="Aconitase_C"/>
    <property type="match status" value="1"/>
</dbReference>
<evidence type="ECO:0000256" key="3">
    <source>
        <dbReference type="ARBA" id="ARBA00004729"/>
    </source>
</evidence>
<name>A0A158I6X2_CABSO</name>
<evidence type="ECO:0000313" key="12">
    <source>
        <dbReference type="EMBL" id="SAL51999.1"/>
    </source>
</evidence>
<dbReference type="PANTHER" id="PTHR43345:SF5">
    <property type="entry name" value="3-ISOPROPYLMALATE DEHYDRATASE SMALL SUBUNIT"/>
    <property type="match status" value="1"/>
</dbReference>
<comment type="function">
    <text evidence="2">Catalyzes the isomerization between 2-isopropylmalate and 3-isopropylmalate, via the formation of 2-isopropylmaleate.</text>
</comment>
<sequence>MTPFTKHTGVVVPLDRDNIDTDAIIPKQYMKSIARTGFGPYVFDEWRFLDEGYYGKPLSGRTPNPDCPINFPRFANASILLTGKNFDAAVPVSTRLGRCINSGFA</sequence>
<accession>A0A158I6X2</accession>
<dbReference type="SUPFAM" id="SSF52016">
    <property type="entry name" value="LeuD/IlvD-like"/>
    <property type="match status" value="1"/>
</dbReference>
<protein>
    <recommendedName>
        <fullName evidence="6">3-isopropylmalate dehydratase</fullName>
        <ecNumber evidence="6">4.2.1.33</ecNumber>
    </recommendedName>
</protein>
<dbReference type="GO" id="GO:0003861">
    <property type="term" value="F:3-isopropylmalate dehydratase activity"/>
    <property type="evidence" value="ECO:0007669"/>
    <property type="project" value="UniProtKB-EC"/>
</dbReference>
<dbReference type="Gene3D" id="3.20.19.10">
    <property type="entry name" value="Aconitase, domain 4"/>
    <property type="match status" value="1"/>
</dbReference>
<evidence type="ECO:0000256" key="2">
    <source>
        <dbReference type="ARBA" id="ARBA00002695"/>
    </source>
</evidence>
<dbReference type="EMBL" id="FCOC02000027">
    <property type="protein sequence ID" value="SAL51999.1"/>
    <property type="molecule type" value="Genomic_DNA"/>
</dbReference>
<dbReference type="GO" id="GO:0009098">
    <property type="term" value="P:L-leucine biosynthetic process"/>
    <property type="evidence" value="ECO:0007669"/>
    <property type="project" value="UniProtKB-KW"/>
</dbReference>
<comment type="pathway">
    <text evidence="3">Amino-acid biosynthesis; L-leucine biosynthesis; L-leucine from 3-methyl-2-oxobutanoate: step 2/4.</text>
</comment>
<keyword evidence="9" id="KW-0456">Lyase</keyword>
<evidence type="ECO:0000256" key="7">
    <source>
        <dbReference type="ARBA" id="ARBA00022430"/>
    </source>
</evidence>